<dbReference type="PROSITE" id="PS01124">
    <property type="entry name" value="HTH_ARAC_FAMILY_2"/>
    <property type="match status" value="1"/>
</dbReference>
<accession>A0ABR7WHY7</accession>
<protein>
    <submittedName>
        <fullName evidence="5">Helix-turn-helix domain-containing protein</fullName>
    </submittedName>
</protein>
<proteinExistence type="predicted"/>
<dbReference type="SUPFAM" id="SSF46689">
    <property type="entry name" value="Homeodomain-like"/>
    <property type="match status" value="1"/>
</dbReference>
<evidence type="ECO:0000313" key="6">
    <source>
        <dbReference type="Proteomes" id="UP000602395"/>
    </source>
</evidence>
<organism evidence="5 6">
    <name type="scientific">Gordonia hankookensis</name>
    <dbReference type="NCBI Taxonomy" id="589403"/>
    <lineage>
        <taxon>Bacteria</taxon>
        <taxon>Bacillati</taxon>
        <taxon>Actinomycetota</taxon>
        <taxon>Actinomycetes</taxon>
        <taxon>Mycobacteriales</taxon>
        <taxon>Gordoniaceae</taxon>
        <taxon>Gordonia</taxon>
    </lineage>
</organism>
<dbReference type="InterPro" id="IPR018060">
    <property type="entry name" value="HTH_AraC"/>
</dbReference>
<dbReference type="RefSeq" id="WP_190268587.1">
    <property type="nucleotide sequence ID" value="NZ_BAABAD010000004.1"/>
</dbReference>
<sequence>MALLLDTTTIDSHAVIAELHNAFRVAGTAPGLTVTPLVPHHAFRARVSGWTIGEGTSLMHVESDPITLSISSSRLRTAMADRVALVAVSPGSWSHRQHGVVTHTDSRESTLLMVDQAAPYDFRRADRGASTIVHVDTNLLDLPPSAVRRAIQRLRPSSRLYQLYLSFLGELQEVAESNPQVLSELHATTTLLTHALILDAAADTSGSAGDDTPDIVRRVKAYIERNITDPELSAGSIAIAHNISVRGLYKAWQMTDTGLQDYIMGLRLDRARDSLLDQPHLTIAAVARHHGFADPTHFTHRFRDRFQLSPRDWRRIHR</sequence>
<keyword evidence="6" id="KW-1185">Reference proteome</keyword>
<keyword evidence="1" id="KW-0805">Transcription regulation</keyword>
<evidence type="ECO:0000256" key="1">
    <source>
        <dbReference type="ARBA" id="ARBA00023015"/>
    </source>
</evidence>
<dbReference type="EMBL" id="JACWMS010000005">
    <property type="protein sequence ID" value="MBD1322216.1"/>
    <property type="molecule type" value="Genomic_DNA"/>
</dbReference>
<feature type="domain" description="HTH araC/xylS-type" evidence="4">
    <location>
        <begin position="217"/>
        <end position="316"/>
    </location>
</feature>
<dbReference type="InterPro" id="IPR050204">
    <property type="entry name" value="AraC_XylS_family_regulators"/>
</dbReference>
<dbReference type="PROSITE" id="PS00041">
    <property type="entry name" value="HTH_ARAC_FAMILY_1"/>
    <property type="match status" value="1"/>
</dbReference>
<evidence type="ECO:0000256" key="3">
    <source>
        <dbReference type="ARBA" id="ARBA00023163"/>
    </source>
</evidence>
<keyword evidence="2" id="KW-0238">DNA-binding</keyword>
<gene>
    <name evidence="5" type="ORF">IDF66_21770</name>
</gene>
<dbReference type="SMART" id="SM00342">
    <property type="entry name" value="HTH_ARAC"/>
    <property type="match status" value="1"/>
</dbReference>
<dbReference type="InterPro" id="IPR009057">
    <property type="entry name" value="Homeodomain-like_sf"/>
</dbReference>
<dbReference type="PANTHER" id="PTHR46796:SF6">
    <property type="entry name" value="ARAC SUBFAMILY"/>
    <property type="match status" value="1"/>
</dbReference>
<evidence type="ECO:0000259" key="4">
    <source>
        <dbReference type="PROSITE" id="PS01124"/>
    </source>
</evidence>
<dbReference type="PANTHER" id="PTHR46796">
    <property type="entry name" value="HTH-TYPE TRANSCRIPTIONAL ACTIVATOR RHAS-RELATED"/>
    <property type="match status" value="1"/>
</dbReference>
<reference evidence="5 6" key="1">
    <citation type="submission" date="2020-09" db="EMBL/GenBank/DDBJ databases">
        <title>Novel species in genus Gordonia.</title>
        <authorList>
            <person name="Zhang G."/>
        </authorList>
    </citation>
    <scope>NUCLEOTIDE SEQUENCE [LARGE SCALE GENOMIC DNA]</scope>
    <source>
        <strain evidence="5 6">ON-33</strain>
    </source>
</reference>
<dbReference type="Gene3D" id="1.10.10.60">
    <property type="entry name" value="Homeodomain-like"/>
    <property type="match status" value="1"/>
</dbReference>
<name>A0ABR7WHY7_9ACTN</name>
<evidence type="ECO:0000313" key="5">
    <source>
        <dbReference type="EMBL" id="MBD1322216.1"/>
    </source>
</evidence>
<evidence type="ECO:0000256" key="2">
    <source>
        <dbReference type="ARBA" id="ARBA00023125"/>
    </source>
</evidence>
<dbReference type="Pfam" id="PF12833">
    <property type="entry name" value="HTH_18"/>
    <property type="match status" value="1"/>
</dbReference>
<comment type="caution">
    <text evidence="5">The sequence shown here is derived from an EMBL/GenBank/DDBJ whole genome shotgun (WGS) entry which is preliminary data.</text>
</comment>
<keyword evidence="3" id="KW-0804">Transcription</keyword>
<dbReference type="Proteomes" id="UP000602395">
    <property type="component" value="Unassembled WGS sequence"/>
</dbReference>
<dbReference type="InterPro" id="IPR018062">
    <property type="entry name" value="HTH_AraC-typ_CS"/>
</dbReference>